<dbReference type="GO" id="GO:0005524">
    <property type="term" value="F:ATP binding"/>
    <property type="evidence" value="ECO:0007669"/>
    <property type="project" value="UniProtKB-KW"/>
</dbReference>
<sequence length="247" mass="26796">MTRIECRDLGARAGGAILLDDVSLVFEAPALIGILGPNGAGKSTLLRCLAGYRRPDRGEVRWAGRPLSSWTAAERGAACGYCPQQFEPAWDYSVAEIVALGHDRSPAGTPTVDRTLQEYGVEALSKRRWSQLSGGERARTMLAATLATKPPLVLADEPGAALDMHHRLALLQRLKIYSGSALVILVMHDLDLALRFCDRLVLLDHGKVAADKTPAAMIDEPGFAAAFRLRLQTEPRRADFDWVIGIG</sequence>
<dbReference type="PANTHER" id="PTHR42794">
    <property type="entry name" value="HEMIN IMPORT ATP-BINDING PROTEIN HMUV"/>
    <property type="match status" value="1"/>
</dbReference>
<dbReference type="InterPro" id="IPR027417">
    <property type="entry name" value="P-loop_NTPase"/>
</dbReference>
<dbReference type="PANTHER" id="PTHR42794:SF2">
    <property type="entry name" value="ABC TRANSPORTER ATP-BINDING PROTEIN"/>
    <property type="match status" value="1"/>
</dbReference>
<organism evidence="4 5">
    <name type="scientific">Bosea vestrisii</name>
    <dbReference type="NCBI Taxonomy" id="151416"/>
    <lineage>
        <taxon>Bacteria</taxon>
        <taxon>Pseudomonadati</taxon>
        <taxon>Pseudomonadota</taxon>
        <taxon>Alphaproteobacteria</taxon>
        <taxon>Hyphomicrobiales</taxon>
        <taxon>Boseaceae</taxon>
        <taxon>Bosea</taxon>
    </lineage>
</organism>
<dbReference type="Gene3D" id="3.40.50.300">
    <property type="entry name" value="P-loop containing nucleotide triphosphate hydrolases"/>
    <property type="match status" value="1"/>
</dbReference>
<proteinExistence type="predicted"/>
<dbReference type="EMBL" id="JBHSLV010000012">
    <property type="protein sequence ID" value="MFC5392564.1"/>
    <property type="molecule type" value="Genomic_DNA"/>
</dbReference>
<evidence type="ECO:0000256" key="2">
    <source>
        <dbReference type="ARBA" id="ARBA00022840"/>
    </source>
</evidence>
<gene>
    <name evidence="4" type="ORF">ACFPPC_07920</name>
</gene>
<keyword evidence="5" id="KW-1185">Reference proteome</keyword>
<dbReference type="InterPro" id="IPR003593">
    <property type="entry name" value="AAA+_ATPase"/>
</dbReference>
<name>A0ABW0H8T6_9HYPH</name>
<dbReference type="Pfam" id="PF00005">
    <property type="entry name" value="ABC_tran"/>
    <property type="match status" value="1"/>
</dbReference>
<reference evidence="5" key="1">
    <citation type="journal article" date="2019" name="Int. J. Syst. Evol. Microbiol.">
        <title>The Global Catalogue of Microorganisms (GCM) 10K type strain sequencing project: providing services to taxonomists for standard genome sequencing and annotation.</title>
        <authorList>
            <consortium name="The Broad Institute Genomics Platform"/>
            <consortium name="The Broad Institute Genome Sequencing Center for Infectious Disease"/>
            <person name="Wu L."/>
            <person name="Ma J."/>
        </authorList>
    </citation>
    <scope>NUCLEOTIDE SEQUENCE [LARGE SCALE GENOMIC DNA]</scope>
    <source>
        <strain evidence="5">CGMCC 1.16326</strain>
    </source>
</reference>
<keyword evidence="2 4" id="KW-0067">ATP-binding</keyword>
<dbReference type="InterPro" id="IPR003439">
    <property type="entry name" value="ABC_transporter-like_ATP-bd"/>
</dbReference>
<evidence type="ECO:0000256" key="1">
    <source>
        <dbReference type="ARBA" id="ARBA00022741"/>
    </source>
</evidence>
<dbReference type="PROSITE" id="PS50893">
    <property type="entry name" value="ABC_TRANSPORTER_2"/>
    <property type="match status" value="1"/>
</dbReference>
<dbReference type="SMART" id="SM00382">
    <property type="entry name" value="AAA"/>
    <property type="match status" value="1"/>
</dbReference>
<keyword evidence="1" id="KW-0547">Nucleotide-binding</keyword>
<evidence type="ECO:0000313" key="4">
    <source>
        <dbReference type="EMBL" id="MFC5392564.1"/>
    </source>
</evidence>
<dbReference type="SUPFAM" id="SSF52540">
    <property type="entry name" value="P-loop containing nucleoside triphosphate hydrolases"/>
    <property type="match status" value="1"/>
</dbReference>
<evidence type="ECO:0000313" key="5">
    <source>
        <dbReference type="Proteomes" id="UP001596104"/>
    </source>
</evidence>
<protein>
    <submittedName>
        <fullName evidence="4">ABC transporter ATP-binding protein</fullName>
    </submittedName>
</protein>
<dbReference type="CDD" id="cd03214">
    <property type="entry name" value="ABC_Iron-Siderophores_B12_Hemin"/>
    <property type="match status" value="1"/>
</dbReference>
<feature type="domain" description="ABC transporter" evidence="3">
    <location>
        <begin position="4"/>
        <end position="230"/>
    </location>
</feature>
<dbReference type="Proteomes" id="UP001596104">
    <property type="component" value="Unassembled WGS sequence"/>
</dbReference>
<comment type="caution">
    <text evidence="4">The sequence shown here is derived from an EMBL/GenBank/DDBJ whole genome shotgun (WGS) entry which is preliminary data.</text>
</comment>
<dbReference type="RefSeq" id="WP_291677305.1">
    <property type="nucleotide sequence ID" value="NZ_JBHSLV010000012.1"/>
</dbReference>
<accession>A0ABW0H8T6</accession>
<evidence type="ECO:0000259" key="3">
    <source>
        <dbReference type="PROSITE" id="PS50893"/>
    </source>
</evidence>